<sequence length="301" mass="35029">MDDIFSEIPNKLPLLELFFATKNTTVLRRLRDKEIKELNFYTDSKQEAESNEWAINPLVLSNIKNINLAQNPATSNYDQTSYYVIKFDNLSFDEEDIYIAGEFDLYKVNKALKMFYWTLNNEKFFQGLGLTYQLTDRDEKIKITWPLGLDFSNAPSIKSLAGLDFRNRDGNYNYNNTYRKLLRIKFYNNSDMWTLNTNELNKNQVREVILGNTLSESAKITFSNGKGTTKIRVVPHTRSKNNERLDSNGTNELWKLLEYLGEVFDKYTVIIVQQGEEYLFNSIKSAGFNACYLTEADNVND</sequence>
<dbReference type="NCBIfam" id="TIGR04526">
    <property type="entry name" value="predic_Ig_block"/>
    <property type="match status" value="1"/>
</dbReference>
<protein>
    <submittedName>
        <fullName evidence="3">Uncharacterized protein</fullName>
    </submittedName>
</protein>
<dbReference type="Proteomes" id="UP000289952">
    <property type="component" value="Chromosome"/>
</dbReference>
<dbReference type="NCBIfam" id="TIGR04524">
    <property type="entry name" value="mycoplas_M_dom"/>
    <property type="match status" value="1"/>
</dbReference>
<gene>
    <name evidence="3" type="ORF">NCTC10118_00028</name>
</gene>
<name>A0A449ACD0_9BACT</name>
<reference evidence="3 4" key="1">
    <citation type="submission" date="2019-01" db="EMBL/GenBank/DDBJ databases">
        <authorList>
            <consortium name="Pathogen Informatics"/>
        </authorList>
    </citation>
    <scope>NUCLEOTIDE SEQUENCE [LARGE SCALE GENOMIC DNA]</scope>
    <source>
        <strain evidence="3 4">NCTC10118</strain>
    </source>
</reference>
<dbReference type="AlphaFoldDB" id="A0A449ACD0"/>
<dbReference type="OrthoDB" id="401311at2"/>
<organism evidence="3 4">
    <name type="scientific">Mycoplasmopsis bovirhinis</name>
    <dbReference type="NCBI Taxonomy" id="29553"/>
    <lineage>
        <taxon>Bacteria</taxon>
        <taxon>Bacillati</taxon>
        <taxon>Mycoplasmatota</taxon>
        <taxon>Mycoplasmoidales</taxon>
        <taxon>Metamycoplasmataceae</taxon>
        <taxon>Mycoplasmopsis</taxon>
    </lineage>
</organism>
<dbReference type="InterPro" id="IPR058860">
    <property type="entry name" value="MIB_M2"/>
</dbReference>
<evidence type="ECO:0000313" key="4">
    <source>
        <dbReference type="Proteomes" id="UP000289952"/>
    </source>
</evidence>
<dbReference type="EMBL" id="LR214972">
    <property type="protein sequence ID" value="VEU62479.1"/>
    <property type="molecule type" value="Genomic_DNA"/>
</dbReference>
<evidence type="ECO:0000313" key="3">
    <source>
        <dbReference type="EMBL" id="VEU62479.1"/>
    </source>
</evidence>
<feature type="domain" description="IgG-blocking virulence" evidence="1">
    <location>
        <begin position="1"/>
        <end position="75"/>
    </location>
</feature>
<feature type="domain" description="Mycoplasma immunoglobulin binding protein M2" evidence="2">
    <location>
        <begin position="87"/>
        <end position="289"/>
    </location>
</feature>
<proteinExistence type="predicted"/>
<accession>A0A449ACD0</accession>
<dbReference type="Pfam" id="PF26364">
    <property type="entry name" value="MIB_M2"/>
    <property type="match status" value="1"/>
</dbReference>
<dbReference type="Pfam" id="PF26360">
    <property type="entry name" value="MIB_M1"/>
    <property type="match status" value="1"/>
</dbReference>
<evidence type="ECO:0000259" key="1">
    <source>
        <dbReference type="Pfam" id="PF26360"/>
    </source>
</evidence>
<dbReference type="InterPro" id="IPR030942">
    <property type="entry name" value="Mycoplas_M_dom"/>
</dbReference>
<dbReference type="InterPro" id="IPR030941">
    <property type="entry name" value="Predic_Ig_block"/>
</dbReference>
<keyword evidence="4" id="KW-1185">Reference proteome</keyword>
<evidence type="ECO:0000259" key="2">
    <source>
        <dbReference type="Pfam" id="PF26364"/>
    </source>
</evidence>